<dbReference type="Proteomes" id="UP000631114">
    <property type="component" value="Unassembled WGS sequence"/>
</dbReference>
<evidence type="ECO:0000313" key="1">
    <source>
        <dbReference type="EMBL" id="KAF9603500.1"/>
    </source>
</evidence>
<gene>
    <name evidence="1" type="ORF">IFM89_036773</name>
</gene>
<dbReference type="GO" id="GO:0006893">
    <property type="term" value="P:Golgi to plasma membrane transport"/>
    <property type="evidence" value="ECO:0007669"/>
    <property type="project" value="TreeGrafter"/>
</dbReference>
<protein>
    <submittedName>
        <fullName evidence="1">Uncharacterized protein</fullName>
    </submittedName>
</protein>
<name>A0A835HMC5_9MAGN</name>
<comment type="caution">
    <text evidence="1">The sequence shown here is derived from an EMBL/GenBank/DDBJ whole genome shotgun (WGS) entry which is preliminary data.</text>
</comment>
<organism evidence="1 2">
    <name type="scientific">Coptis chinensis</name>
    <dbReference type="NCBI Taxonomy" id="261450"/>
    <lineage>
        <taxon>Eukaryota</taxon>
        <taxon>Viridiplantae</taxon>
        <taxon>Streptophyta</taxon>
        <taxon>Embryophyta</taxon>
        <taxon>Tracheophyta</taxon>
        <taxon>Spermatophyta</taxon>
        <taxon>Magnoliopsida</taxon>
        <taxon>Ranunculales</taxon>
        <taxon>Ranunculaceae</taxon>
        <taxon>Coptidoideae</taxon>
        <taxon>Coptis</taxon>
    </lineage>
</organism>
<dbReference type="GO" id="GO:0006887">
    <property type="term" value="P:exocytosis"/>
    <property type="evidence" value="ECO:0007669"/>
    <property type="project" value="TreeGrafter"/>
</dbReference>
<keyword evidence="2" id="KW-1185">Reference proteome</keyword>
<evidence type="ECO:0000313" key="2">
    <source>
        <dbReference type="Proteomes" id="UP000631114"/>
    </source>
</evidence>
<dbReference type="PANTHER" id="PTHR10241">
    <property type="entry name" value="LETHAL 2 GIANT LARVAE PROTEIN"/>
    <property type="match status" value="1"/>
</dbReference>
<dbReference type="GO" id="GO:0045159">
    <property type="term" value="F:myosin II binding"/>
    <property type="evidence" value="ECO:0007669"/>
    <property type="project" value="TreeGrafter"/>
</dbReference>
<dbReference type="EMBL" id="JADFTS010000006">
    <property type="protein sequence ID" value="KAF9603500.1"/>
    <property type="molecule type" value="Genomic_DNA"/>
</dbReference>
<accession>A0A835HMC5</accession>
<sequence length="90" mass="10151">MSFPLQRVLIAYENGLIILWDVYEAQVVCVRGYKDLQLRDGKVDGSSKGSSSEILDDISDHEQEDKEIISLCWASSDGSILAVNKNWFEL</sequence>
<dbReference type="GO" id="GO:0005886">
    <property type="term" value="C:plasma membrane"/>
    <property type="evidence" value="ECO:0007669"/>
    <property type="project" value="TreeGrafter"/>
</dbReference>
<proteinExistence type="predicted"/>
<dbReference type="AlphaFoldDB" id="A0A835HMC5"/>
<dbReference type="GO" id="GO:0005096">
    <property type="term" value="F:GTPase activator activity"/>
    <property type="evidence" value="ECO:0007669"/>
    <property type="project" value="TreeGrafter"/>
</dbReference>
<dbReference type="GO" id="GO:0005737">
    <property type="term" value="C:cytoplasm"/>
    <property type="evidence" value="ECO:0007669"/>
    <property type="project" value="TreeGrafter"/>
</dbReference>
<dbReference type="GO" id="GO:0019905">
    <property type="term" value="F:syntaxin binding"/>
    <property type="evidence" value="ECO:0007669"/>
    <property type="project" value="TreeGrafter"/>
</dbReference>
<reference evidence="1 2" key="1">
    <citation type="submission" date="2020-10" db="EMBL/GenBank/DDBJ databases">
        <title>The Coptis chinensis genome and diversification of protoberbering-type alkaloids.</title>
        <authorList>
            <person name="Wang B."/>
            <person name="Shu S."/>
            <person name="Song C."/>
            <person name="Liu Y."/>
        </authorList>
    </citation>
    <scope>NUCLEOTIDE SEQUENCE [LARGE SCALE GENOMIC DNA]</scope>
    <source>
        <strain evidence="1">HL-2020</strain>
        <tissue evidence="1">Leaf</tissue>
    </source>
</reference>
<dbReference type="OrthoDB" id="19944at2759"/>
<dbReference type="PANTHER" id="PTHR10241:SF25">
    <property type="entry name" value="TOMOSYN, ISOFORM C"/>
    <property type="match status" value="1"/>
</dbReference>